<protein>
    <submittedName>
        <fullName evidence="3">Alkaline phosphatase family protein</fullName>
    </submittedName>
</protein>
<proteinExistence type="predicted"/>
<dbReference type="Pfam" id="PF04185">
    <property type="entry name" value="Phosphoesterase"/>
    <property type="match status" value="1"/>
</dbReference>
<reference evidence="3 4" key="1">
    <citation type="submission" date="2021-12" db="EMBL/GenBank/DDBJ databases">
        <title>Discovery of the Pendulisporaceae a myxobacterial family with distinct sporulation behavior and unique specialized metabolism.</title>
        <authorList>
            <person name="Garcia R."/>
            <person name="Popoff A."/>
            <person name="Bader C.D."/>
            <person name="Loehr J."/>
            <person name="Walesch S."/>
            <person name="Walt C."/>
            <person name="Boldt J."/>
            <person name="Bunk B."/>
            <person name="Haeckl F.J.F.P.J."/>
            <person name="Gunesch A.P."/>
            <person name="Birkelbach J."/>
            <person name="Nuebel U."/>
            <person name="Pietschmann T."/>
            <person name="Bach T."/>
            <person name="Mueller R."/>
        </authorList>
    </citation>
    <scope>NUCLEOTIDE SEQUENCE [LARGE SCALE GENOMIC DNA]</scope>
    <source>
        <strain evidence="3 4">MSr11954</strain>
    </source>
</reference>
<feature type="region of interest" description="Disordered" evidence="2">
    <location>
        <begin position="11"/>
        <end position="50"/>
    </location>
</feature>
<dbReference type="SUPFAM" id="SSF53649">
    <property type="entry name" value="Alkaline phosphatase-like"/>
    <property type="match status" value="1"/>
</dbReference>
<accession>A0ABZ2M2R2</accession>
<dbReference type="RefSeq" id="WP_394825259.1">
    <property type="nucleotide sequence ID" value="NZ_CP089984.1"/>
</dbReference>
<dbReference type="EMBL" id="CP089984">
    <property type="protein sequence ID" value="WXB15626.1"/>
    <property type="molecule type" value="Genomic_DNA"/>
</dbReference>
<dbReference type="PANTHER" id="PTHR31956:SF1">
    <property type="entry name" value="NON-SPECIFIC PHOSPHOLIPASE C1"/>
    <property type="match status" value="1"/>
</dbReference>
<evidence type="ECO:0000256" key="1">
    <source>
        <dbReference type="ARBA" id="ARBA00022801"/>
    </source>
</evidence>
<dbReference type="Gene3D" id="3.40.720.10">
    <property type="entry name" value="Alkaline Phosphatase, subunit A"/>
    <property type="match status" value="1"/>
</dbReference>
<dbReference type="InterPro" id="IPR007312">
    <property type="entry name" value="Phosphoesterase"/>
</dbReference>
<sequence length="474" mass="51382">MLRILGAGAVGIGCSSGDEESPTQPPPQGNPPDGGGGVSEPPPAPPEPSGLAMLQEIDTIVVVMMENRSFDHYFGALKRDPTYVNRAAVAGTTGTESNPAPSGPKVGIYKADTFTLADPPHSFAASHTQWNDGKNDQFVIAHKGANQNQVMAYYDRSQIPFYHWLADNFTICDHWFASVMGPTWPNRFYLHAGTSSGKKNNTPIEANAPTTIWEQMKAAGKTAKNYYAGKSAFFAGGFPTKVREGVNPVVEMDAFFADAKAGKLPNLSYIDPDWSVSDDHPAHDIRLGQAFVSSIYKALAASPQWSRSLLIIIYDEHGGFWDHVPPPAAPDDNAEFRQFGFRIPAIIAGPTVKKGYLSTAAYDHTSVLATLAARWGLPGLTTRSKAANALTDVFDPKRYKKPAEPAPEPPALTLDQGALATIGTSSQEELEQAIADGTIPRELTDPRPHDLRVQSWLTEAQKLRSVRLSERTTR</sequence>
<evidence type="ECO:0000313" key="4">
    <source>
        <dbReference type="Proteomes" id="UP001370348"/>
    </source>
</evidence>
<dbReference type="CDD" id="cd16013">
    <property type="entry name" value="AcpA"/>
    <property type="match status" value="1"/>
</dbReference>
<organism evidence="3 4">
    <name type="scientific">Pendulispora albinea</name>
    <dbReference type="NCBI Taxonomy" id="2741071"/>
    <lineage>
        <taxon>Bacteria</taxon>
        <taxon>Pseudomonadati</taxon>
        <taxon>Myxococcota</taxon>
        <taxon>Myxococcia</taxon>
        <taxon>Myxococcales</taxon>
        <taxon>Sorangiineae</taxon>
        <taxon>Pendulisporaceae</taxon>
        <taxon>Pendulispora</taxon>
    </lineage>
</organism>
<dbReference type="Proteomes" id="UP001370348">
    <property type="component" value="Chromosome"/>
</dbReference>
<name>A0ABZ2M2R2_9BACT</name>
<gene>
    <name evidence="3" type="ORF">LZC94_48400</name>
</gene>
<evidence type="ECO:0000313" key="3">
    <source>
        <dbReference type="EMBL" id="WXB15626.1"/>
    </source>
</evidence>
<dbReference type="InterPro" id="IPR017850">
    <property type="entry name" value="Alkaline_phosphatase_core_sf"/>
</dbReference>
<keyword evidence="1" id="KW-0378">Hydrolase</keyword>
<keyword evidence="4" id="KW-1185">Reference proteome</keyword>
<dbReference type="PANTHER" id="PTHR31956">
    <property type="entry name" value="NON-SPECIFIC PHOSPHOLIPASE C4-RELATED"/>
    <property type="match status" value="1"/>
</dbReference>
<evidence type="ECO:0000256" key="2">
    <source>
        <dbReference type="SAM" id="MobiDB-lite"/>
    </source>
</evidence>